<dbReference type="CDD" id="cd12885">
    <property type="entry name" value="SPRY_RanBP_like"/>
    <property type="match status" value="2"/>
</dbReference>
<dbReference type="SMART" id="SM00449">
    <property type="entry name" value="SPRY"/>
    <property type="match status" value="2"/>
</dbReference>
<feature type="region of interest" description="Disordered" evidence="1">
    <location>
        <begin position="1"/>
        <end position="41"/>
    </location>
</feature>
<dbReference type="AlphaFoldDB" id="A0ABD2HQA7"/>
<dbReference type="PANTHER" id="PTHR12864">
    <property type="entry name" value="RAN BINDING PROTEIN 9-RELATED"/>
    <property type="match status" value="1"/>
</dbReference>
<dbReference type="InterPro" id="IPR013320">
    <property type="entry name" value="ConA-like_dom_sf"/>
</dbReference>
<dbReference type="InterPro" id="IPR050618">
    <property type="entry name" value="Ubq-SigPath_Reg"/>
</dbReference>
<sequence>MHDESSSNSGKKNSQKSDSNRTKGNQVINASEETQNKEVAAAAAQPAEPFCQDYTHFPTCEAYRSQCYCTNNLKALPRGGPFDANRLEASTPHTRPIKIMDNSMSLLNFQQNVWDANACHPNLQISGDKSLMIIYKENHDNKLGWRSVFAKHPILLNDSSDIFYFEISIGKMKDSLIFGFAIKKQTELDEKICNRKGTYAYENCGCRDGGHALFYIDDVIGVGINLAHRQIIFTKNGELFDSIFVYNLPESSDSLYPFVSLMSVGDQIEANFGPKFKLNLEPNCWDANDCHNELQISADGKRLTVIHNGKKRGWRSVFAKHPISPKKHSSDTFFFEISVGKMKSSIIFGFAIKENTELDAHMYGRMGTYAYENCGCKAGGHHGNYYIDGSPTDGKYLKDSFGVGDVVGVGINLETKRIIFTKNGELLDSFIVNNFPASSDYSDSLYPFVSLYNSRDQIEANFGPTFKFDLTTI</sequence>
<feature type="compositionally biased region" description="Polar residues" evidence="1">
    <location>
        <begin position="22"/>
        <end position="33"/>
    </location>
</feature>
<name>A0ABD2HQA7_HETSC</name>
<feature type="compositionally biased region" description="Low complexity" evidence="1">
    <location>
        <begin position="1"/>
        <end position="12"/>
    </location>
</feature>
<dbReference type="Pfam" id="PF00622">
    <property type="entry name" value="SPRY"/>
    <property type="match status" value="2"/>
</dbReference>
<keyword evidence="4" id="KW-1185">Reference proteome</keyword>
<evidence type="ECO:0000313" key="4">
    <source>
        <dbReference type="Proteomes" id="UP001620645"/>
    </source>
</evidence>
<reference evidence="3 4" key="1">
    <citation type="submission" date="2024-10" db="EMBL/GenBank/DDBJ databases">
        <authorList>
            <person name="Kim D."/>
        </authorList>
    </citation>
    <scope>NUCLEOTIDE SEQUENCE [LARGE SCALE GENOMIC DNA]</scope>
    <source>
        <strain evidence="3">Taebaek</strain>
    </source>
</reference>
<feature type="domain" description="B30.2/SPRY" evidence="2">
    <location>
        <begin position="263"/>
        <end position="467"/>
    </location>
</feature>
<dbReference type="Proteomes" id="UP001620645">
    <property type="component" value="Unassembled WGS sequence"/>
</dbReference>
<comment type="caution">
    <text evidence="3">The sequence shown here is derived from an EMBL/GenBank/DDBJ whole genome shotgun (WGS) entry which is preliminary data.</text>
</comment>
<dbReference type="SUPFAM" id="SSF49899">
    <property type="entry name" value="Concanavalin A-like lectins/glucanases"/>
    <property type="match status" value="2"/>
</dbReference>
<accession>A0ABD2HQA7</accession>
<evidence type="ECO:0000313" key="3">
    <source>
        <dbReference type="EMBL" id="KAL3068307.1"/>
    </source>
</evidence>
<organism evidence="3 4">
    <name type="scientific">Heterodera schachtii</name>
    <name type="common">Sugarbeet cyst nematode worm</name>
    <name type="synonym">Tylenchus schachtii</name>
    <dbReference type="NCBI Taxonomy" id="97005"/>
    <lineage>
        <taxon>Eukaryota</taxon>
        <taxon>Metazoa</taxon>
        <taxon>Ecdysozoa</taxon>
        <taxon>Nematoda</taxon>
        <taxon>Chromadorea</taxon>
        <taxon>Rhabditida</taxon>
        <taxon>Tylenchina</taxon>
        <taxon>Tylenchomorpha</taxon>
        <taxon>Tylenchoidea</taxon>
        <taxon>Heteroderidae</taxon>
        <taxon>Heteroderinae</taxon>
        <taxon>Heterodera</taxon>
    </lineage>
</organism>
<dbReference type="Gene3D" id="2.60.120.920">
    <property type="match status" value="2"/>
</dbReference>
<evidence type="ECO:0000259" key="2">
    <source>
        <dbReference type="PROSITE" id="PS50188"/>
    </source>
</evidence>
<gene>
    <name evidence="3" type="ORF">niasHS_015428</name>
</gene>
<dbReference type="EMBL" id="JBICCN010000447">
    <property type="protein sequence ID" value="KAL3068307.1"/>
    <property type="molecule type" value="Genomic_DNA"/>
</dbReference>
<dbReference type="InterPro" id="IPR001870">
    <property type="entry name" value="B30.2/SPRY"/>
</dbReference>
<dbReference type="InterPro" id="IPR043136">
    <property type="entry name" value="B30.2/SPRY_sf"/>
</dbReference>
<protein>
    <recommendedName>
        <fullName evidence="2">B30.2/SPRY domain-containing protein</fullName>
    </recommendedName>
</protein>
<proteinExistence type="predicted"/>
<dbReference type="PROSITE" id="PS50188">
    <property type="entry name" value="B302_SPRY"/>
    <property type="match status" value="1"/>
</dbReference>
<dbReference type="InterPro" id="IPR003877">
    <property type="entry name" value="SPRY_dom"/>
</dbReference>
<dbReference type="InterPro" id="IPR044736">
    <property type="entry name" value="Gid1/RanBPM/SPLA_SPRY"/>
</dbReference>
<evidence type="ECO:0000256" key="1">
    <source>
        <dbReference type="SAM" id="MobiDB-lite"/>
    </source>
</evidence>